<dbReference type="Gene3D" id="3.30.450.40">
    <property type="match status" value="1"/>
</dbReference>
<dbReference type="InterPro" id="IPR005471">
    <property type="entry name" value="Tscrpt_reg_IclR_N"/>
</dbReference>
<keyword evidence="2" id="KW-0238">DNA-binding</keyword>
<organism evidence="6">
    <name type="scientific">freshwater metagenome</name>
    <dbReference type="NCBI Taxonomy" id="449393"/>
    <lineage>
        <taxon>unclassified sequences</taxon>
        <taxon>metagenomes</taxon>
        <taxon>ecological metagenomes</taxon>
    </lineage>
</organism>
<dbReference type="SUPFAM" id="SSF55781">
    <property type="entry name" value="GAF domain-like"/>
    <property type="match status" value="1"/>
</dbReference>
<reference evidence="6" key="1">
    <citation type="submission" date="2020-05" db="EMBL/GenBank/DDBJ databases">
        <authorList>
            <person name="Chiriac C."/>
            <person name="Salcher M."/>
            <person name="Ghai R."/>
            <person name="Kavagutti S V."/>
        </authorList>
    </citation>
    <scope>NUCLEOTIDE SEQUENCE</scope>
</reference>
<dbReference type="SUPFAM" id="SSF46785">
    <property type="entry name" value="Winged helix' DNA-binding domain"/>
    <property type="match status" value="1"/>
</dbReference>
<keyword evidence="1" id="KW-0805">Transcription regulation</keyword>
<dbReference type="Pfam" id="PF01614">
    <property type="entry name" value="IclR_C"/>
    <property type="match status" value="1"/>
</dbReference>
<dbReference type="Pfam" id="PF09339">
    <property type="entry name" value="HTH_IclR"/>
    <property type="match status" value="1"/>
</dbReference>
<evidence type="ECO:0000256" key="2">
    <source>
        <dbReference type="ARBA" id="ARBA00023125"/>
    </source>
</evidence>
<proteinExistence type="predicted"/>
<sequence>MSEDFLDKSKDFVQSLDRGLSIMKVFNAENPKLTLSEVAELTGFTRATARRFLLTLESLNYVGSTGRYFFLKPRVLELGYAYLNSFSLVNIAQGHLEEMATEVRESCSASVLEGSNVIYVCRASANRIMTINLAVGTQLPAYATSMGRVLLASMNEDELDRYFDSAVIEKLTSRTITDEDELRRIIAKVREDGYAINAEELEEGVESVSVPVRGKDGKVLAAANVSAHASRVSVDDLVKKLLPRLKACVAEIEQDLNLQN</sequence>
<dbReference type="InterPro" id="IPR036388">
    <property type="entry name" value="WH-like_DNA-bd_sf"/>
</dbReference>
<dbReference type="SMART" id="SM00346">
    <property type="entry name" value="HTH_ICLR"/>
    <property type="match status" value="1"/>
</dbReference>
<dbReference type="EMBL" id="CAEZTJ010000083">
    <property type="protein sequence ID" value="CAB4569814.1"/>
    <property type="molecule type" value="Genomic_DNA"/>
</dbReference>
<evidence type="ECO:0000259" key="4">
    <source>
        <dbReference type="PROSITE" id="PS51077"/>
    </source>
</evidence>
<dbReference type="GO" id="GO:0003700">
    <property type="term" value="F:DNA-binding transcription factor activity"/>
    <property type="evidence" value="ECO:0007669"/>
    <property type="project" value="TreeGrafter"/>
</dbReference>
<evidence type="ECO:0000256" key="1">
    <source>
        <dbReference type="ARBA" id="ARBA00023015"/>
    </source>
</evidence>
<dbReference type="InterPro" id="IPR050707">
    <property type="entry name" value="HTH_MetabolicPath_Reg"/>
</dbReference>
<evidence type="ECO:0000259" key="5">
    <source>
        <dbReference type="PROSITE" id="PS51078"/>
    </source>
</evidence>
<dbReference type="GO" id="GO:0046278">
    <property type="term" value="P:3,4-dihydroxybenzoate metabolic process"/>
    <property type="evidence" value="ECO:0007669"/>
    <property type="project" value="InterPro"/>
</dbReference>
<dbReference type="InterPro" id="IPR036390">
    <property type="entry name" value="WH_DNA-bd_sf"/>
</dbReference>
<dbReference type="PROSITE" id="PS51077">
    <property type="entry name" value="HTH_ICLR"/>
    <property type="match status" value="1"/>
</dbReference>
<dbReference type="InterPro" id="IPR029016">
    <property type="entry name" value="GAF-like_dom_sf"/>
</dbReference>
<dbReference type="PANTHER" id="PTHR30136">
    <property type="entry name" value="HELIX-TURN-HELIX TRANSCRIPTIONAL REGULATOR, ICLR FAMILY"/>
    <property type="match status" value="1"/>
</dbReference>
<dbReference type="GO" id="GO:0045892">
    <property type="term" value="P:negative regulation of DNA-templated transcription"/>
    <property type="evidence" value="ECO:0007669"/>
    <property type="project" value="TreeGrafter"/>
</dbReference>
<accession>A0A6J6E394</accession>
<dbReference type="NCBIfam" id="TIGR02431">
    <property type="entry name" value="pcaR_pcaU"/>
    <property type="match status" value="1"/>
</dbReference>
<dbReference type="PANTHER" id="PTHR30136:SF34">
    <property type="entry name" value="TRANSCRIPTIONAL REGULATOR"/>
    <property type="match status" value="1"/>
</dbReference>
<dbReference type="InterPro" id="IPR012794">
    <property type="entry name" value="PcaR_PcaU"/>
</dbReference>
<dbReference type="GO" id="GO:0003677">
    <property type="term" value="F:DNA binding"/>
    <property type="evidence" value="ECO:0007669"/>
    <property type="project" value="UniProtKB-KW"/>
</dbReference>
<feature type="domain" description="HTH iclR-type" evidence="4">
    <location>
        <begin position="13"/>
        <end position="73"/>
    </location>
</feature>
<dbReference type="AlphaFoldDB" id="A0A6J6E394"/>
<keyword evidence="3" id="KW-0804">Transcription</keyword>
<gene>
    <name evidence="6" type="ORF">UFOPK1650_00638</name>
</gene>
<feature type="domain" description="IclR-ED" evidence="5">
    <location>
        <begin position="74"/>
        <end position="258"/>
    </location>
</feature>
<dbReference type="PROSITE" id="PS51078">
    <property type="entry name" value="ICLR_ED"/>
    <property type="match status" value="1"/>
</dbReference>
<dbReference type="InterPro" id="IPR014757">
    <property type="entry name" value="Tscrpt_reg_IclR_C"/>
</dbReference>
<dbReference type="GO" id="GO:0045893">
    <property type="term" value="P:positive regulation of DNA-templated transcription"/>
    <property type="evidence" value="ECO:0007669"/>
    <property type="project" value="InterPro"/>
</dbReference>
<evidence type="ECO:0000313" key="6">
    <source>
        <dbReference type="EMBL" id="CAB4569814.1"/>
    </source>
</evidence>
<dbReference type="Gene3D" id="1.10.10.10">
    <property type="entry name" value="Winged helix-like DNA-binding domain superfamily/Winged helix DNA-binding domain"/>
    <property type="match status" value="1"/>
</dbReference>
<protein>
    <submittedName>
        <fullName evidence="6">Unannotated protein</fullName>
    </submittedName>
</protein>
<evidence type="ECO:0000256" key="3">
    <source>
        <dbReference type="ARBA" id="ARBA00023163"/>
    </source>
</evidence>
<name>A0A6J6E394_9ZZZZ</name>